<comment type="caution">
    <text evidence="3">The sequence shown here is derived from an EMBL/GenBank/DDBJ whole genome shotgun (WGS) entry which is preliminary data.</text>
</comment>
<sequence length="137" mass="14860">MFKCILAAVDDSDRTDRVIEVVSYLGRASRAAVHLVHADEAEAVYDQVVDLEDDQSAQGLVDHRLAQLRSEGVVANGEVIDVLHEDVAEAILTRAREFGADLIVLGPRHHNRFASLFGTSVSLEVALNSPTSVLLVT</sequence>
<protein>
    <submittedName>
        <fullName evidence="3">Nucleotide-binding universal stress UspA family protein</fullName>
    </submittedName>
</protein>
<keyword evidence="4" id="KW-1185">Reference proteome</keyword>
<dbReference type="CDD" id="cd00293">
    <property type="entry name" value="USP-like"/>
    <property type="match status" value="1"/>
</dbReference>
<dbReference type="PRINTS" id="PR01438">
    <property type="entry name" value="UNVRSLSTRESS"/>
</dbReference>
<dbReference type="PANTHER" id="PTHR46268">
    <property type="entry name" value="STRESS RESPONSE PROTEIN NHAX"/>
    <property type="match status" value="1"/>
</dbReference>
<dbReference type="Pfam" id="PF00582">
    <property type="entry name" value="Usp"/>
    <property type="match status" value="1"/>
</dbReference>
<evidence type="ECO:0000313" key="4">
    <source>
        <dbReference type="Proteomes" id="UP000555407"/>
    </source>
</evidence>
<dbReference type="Proteomes" id="UP000555407">
    <property type="component" value="Unassembled WGS sequence"/>
</dbReference>
<gene>
    <name evidence="3" type="ORF">BJY22_007053</name>
</gene>
<organism evidence="3 4">
    <name type="scientific">Kribbella shirazensis</name>
    <dbReference type="NCBI Taxonomy" id="1105143"/>
    <lineage>
        <taxon>Bacteria</taxon>
        <taxon>Bacillati</taxon>
        <taxon>Actinomycetota</taxon>
        <taxon>Actinomycetes</taxon>
        <taxon>Propionibacteriales</taxon>
        <taxon>Kribbellaceae</taxon>
        <taxon>Kribbella</taxon>
    </lineage>
</organism>
<dbReference type="EMBL" id="JAASRO010000001">
    <property type="protein sequence ID" value="NIK61336.1"/>
    <property type="molecule type" value="Genomic_DNA"/>
</dbReference>
<reference evidence="3 4" key="1">
    <citation type="submission" date="2020-03" db="EMBL/GenBank/DDBJ databases">
        <title>Sequencing the genomes of 1000 actinobacteria strains.</title>
        <authorList>
            <person name="Klenk H.-P."/>
        </authorList>
    </citation>
    <scope>NUCLEOTIDE SEQUENCE [LARGE SCALE GENOMIC DNA]</scope>
    <source>
        <strain evidence="3 4">DSM 45490</strain>
    </source>
</reference>
<dbReference type="Gene3D" id="3.40.50.620">
    <property type="entry name" value="HUPs"/>
    <property type="match status" value="1"/>
</dbReference>
<dbReference type="InterPro" id="IPR006016">
    <property type="entry name" value="UspA"/>
</dbReference>
<feature type="domain" description="UspA" evidence="2">
    <location>
        <begin position="1"/>
        <end position="136"/>
    </location>
</feature>
<proteinExistence type="inferred from homology"/>
<dbReference type="PANTHER" id="PTHR46268:SF6">
    <property type="entry name" value="UNIVERSAL STRESS PROTEIN UP12"/>
    <property type="match status" value="1"/>
</dbReference>
<dbReference type="SUPFAM" id="SSF52402">
    <property type="entry name" value="Adenine nucleotide alpha hydrolases-like"/>
    <property type="match status" value="1"/>
</dbReference>
<name>A0A7X5VID0_9ACTN</name>
<comment type="similarity">
    <text evidence="1">Belongs to the universal stress protein A family.</text>
</comment>
<dbReference type="RefSeq" id="WP_167215780.1">
    <property type="nucleotide sequence ID" value="NZ_JAASRO010000001.1"/>
</dbReference>
<dbReference type="AlphaFoldDB" id="A0A7X5VID0"/>
<dbReference type="InterPro" id="IPR006015">
    <property type="entry name" value="Universal_stress_UspA"/>
</dbReference>
<evidence type="ECO:0000256" key="1">
    <source>
        <dbReference type="ARBA" id="ARBA00008791"/>
    </source>
</evidence>
<accession>A0A7X5VID0</accession>
<dbReference type="InterPro" id="IPR014729">
    <property type="entry name" value="Rossmann-like_a/b/a_fold"/>
</dbReference>
<evidence type="ECO:0000313" key="3">
    <source>
        <dbReference type="EMBL" id="NIK61336.1"/>
    </source>
</evidence>
<evidence type="ECO:0000259" key="2">
    <source>
        <dbReference type="Pfam" id="PF00582"/>
    </source>
</evidence>